<keyword evidence="1 3" id="KW-0732">Signal</keyword>
<gene>
    <name evidence="5" type="ORF">EV700_2227</name>
</gene>
<organism evidence="5 6">
    <name type="scientific">Fluviicoccus keumensis</name>
    <dbReference type="NCBI Taxonomy" id="1435465"/>
    <lineage>
        <taxon>Bacteria</taxon>
        <taxon>Pseudomonadati</taxon>
        <taxon>Pseudomonadota</taxon>
        <taxon>Gammaproteobacteria</taxon>
        <taxon>Moraxellales</taxon>
        <taxon>Moraxellaceae</taxon>
        <taxon>Fluviicoccus</taxon>
    </lineage>
</organism>
<dbReference type="Pfam" id="PF04355">
    <property type="entry name" value="BamE"/>
    <property type="match status" value="1"/>
</dbReference>
<dbReference type="GO" id="GO:0019867">
    <property type="term" value="C:outer membrane"/>
    <property type="evidence" value="ECO:0007669"/>
    <property type="project" value="InterPro"/>
</dbReference>
<dbReference type="OrthoDB" id="1014870at2"/>
<keyword evidence="6" id="KW-1185">Reference proteome</keyword>
<sequence length="115" mass="12599">MKKLSLGLTLIALTGCSVFQSPAVDPITQVSRLEPGMSKETVRRMLGEPAKAEFNSRADAWHYCRSSKTAHEFAVVMFYDGKVASARQFSVKLDDGAAAEHCEQAIKPVLFPPAR</sequence>
<feature type="chain" id="PRO_5020999084" evidence="3">
    <location>
        <begin position="24"/>
        <end position="115"/>
    </location>
</feature>
<dbReference type="EMBL" id="SHKX01000013">
    <property type="protein sequence ID" value="RZU38297.1"/>
    <property type="molecule type" value="Genomic_DNA"/>
</dbReference>
<dbReference type="InterPro" id="IPR007450">
    <property type="entry name" value="BamE_dom"/>
</dbReference>
<dbReference type="InterPro" id="IPR037873">
    <property type="entry name" value="BamE-like"/>
</dbReference>
<keyword evidence="2" id="KW-0472">Membrane</keyword>
<accession>A0A4Q7YL66</accession>
<evidence type="ECO:0000256" key="3">
    <source>
        <dbReference type="SAM" id="SignalP"/>
    </source>
</evidence>
<reference evidence="5 6" key="1">
    <citation type="submission" date="2019-02" db="EMBL/GenBank/DDBJ databases">
        <title>Genomic Encyclopedia of Type Strains, Phase IV (KMG-IV): sequencing the most valuable type-strain genomes for metagenomic binning, comparative biology and taxonomic classification.</title>
        <authorList>
            <person name="Goeker M."/>
        </authorList>
    </citation>
    <scope>NUCLEOTIDE SEQUENCE [LARGE SCALE GENOMIC DNA]</scope>
    <source>
        <strain evidence="5 6">DSM 105135</strain>
    </source>
</reference>
<feature type="signal peptide" evidence="3">
    <location>
        <begin position="1"/>
        <end position="23"/>
    </location>
</feature>
<evidence type="ECO:0000313" key="5">
    <source>
        <dbReference type="EMBL" id="RZU38297.1"/>
    </source>
</evidence>
<dbReference type="Gene3D" id="3.30.1450.10">
    <property type="match status" value="1"/>
</dbReference>
<dbReference type="Proteomes" id="UP000292423">
    <property type="component" value="Unassembled WGS sequence"/>
</dbReference>
<dbReference type="RefSeq" id="WP_130413749.1">
    <property type="nucleotide sequence ID" value="NZ_SHKX01000013.1"/>
</dbReference>
<protein>
    <submittedName>
        <fullName evidence="5">SmpA/OmlA family protein</fullName>
    </submittedName>
</protein>
<dbReference type="AlphaFoldDB" id="A0A4Q7YL66"/>
<proteinExistence type="predicted"/>
<evidence type="ECO:0000256" key="2">
    <source>
        <dbReference type="ARBA" id="ARBA00023136"/>
    </source>
</evidence>
<dbReference type="PROSITE" id="PS51257">
    <property type="entry name" value="PROKAR_LIPOPROTEIN"/>
    <property type="match status" value="1"/>
</dbReference>
<evidence type="ECO:0000259" key="4">
    <source>
        <dbReference type="Pfam" id="PF04355"/>
    </source>
</evidence>
<feature type="domain" description="Outer membrane protein assembly factor BamE" evidence="4">
    <location>
        <begin position="28"/>
        <end position="73"/>
    </location>
</feature>
<name>A0A4Q7YL66_9GAMM</name>
<evidence type="ECO:0000313" key="6">
    <source>
        <dbReference type="Proteomes" id="UP000292423"/>
    </source>
</evidence>
<comment type="caution">
    <text evidence="5">The sequence shown here is derived from an EMBL/GenBank/DDBJ whole genome shotgun (WGS) entry which is preliminary data.</text>
</comment>
<evidence type="ECO:0000256" key="1">
    <source>
        <dbReference type="ARBA" id="ARBA00022729"/>
    </source>
</evidence>